<dbReference type="EMBL" id="SZYH01000001">
    <property type="protein sequence ID" value="TKV68009.1"/>
    <property type="molecule type" value="Genomic_DNA"/>
</dbReference>
<organism evidence="1 2">
    <name type="scientific">Marinobacter panjinensis</name>
    <dbReference type="NCBI Taxonomy" id="2576384"/>
    <lineage>
        <taxon>Bacteria</taxon>
        <taxon>Pseudomonadati</taxon>
        <taxon>Pseudomonadota</taxon>
        <taxon>Gammaproteobacteria</taxon>
        <taxon>Pseudomonadales</taxon>
        <taxon>Marinobacteraceae</taxon>
        <taxon>Marinobacter</taxon>
    </lineage>
</organism>
<keyword evidence="2" id="KW-1185">Reference proteome</keyword>
<evidence type="ECO:0000313" key="2">
    <source>
        <dbReference type="Proteomes" id="UP000308488"/>
    </source>
</evidence>
<gene>
    <name evidence="1" type="ORF">FDP08_07820</name>
</gene>
<accession>A0A4U6R3A5</accession>
<reference evidence="1 2" key="1">
    <citation type="submission" date="2019-05" db="EMBL/GenBank/DDBJ databases">
        <title>Marinobacter panjinensis sp. nov., a moderately halophilic bacterium isolated from sea tidal flat environment.</title>
        <authorList>
            <person name="Yang W."/>
            <person name="An M."/>
            <person name="He W."/>
            <person name="Luo X."/>
            <person name="Zhu L."/>
            <person name="Chen G."/>
            <person name="Zhang Y."/>
            <person name="Wang Y."/>
        </authorList>
    </citation>
    <scope>NUCLEOTIDE SEQUENCE [LARGE SCALE GENOMIC DNA]</scope>
    <source>
        <strain evidence="1 2">PJ-16</strain>
    </source>
</reference>
<proteinExistence type="predicted"/>
<dbReference type="OrthoDB" id="6119866at2"/>
<dbReference type="AlphaFoldDB" id="A0A4U6R3A5"/>
<name>A0A4U6R3A5_9GAMM</name>
<sequence>MEHSPGFTPCLYKRLSFSGPSHRILWLVMLLAITYPTHPLADEQSPLPMALDGKSFQSRLGPVGQPADVDDLLVFEDGYFVSRECERRCGYAKVEYWLRTREDGIEMRAEVPCTDSGAMMYWRGTVRGDEIEGSFTWVNKRWYWTFEKEFWFEGRLVKADNP</sequence>
<dbReference type="Proteomes" id="UP000308488">
    <property type="component" value="Unassembled WGS sequence"/>
</dbReference>
<dbReference type="RefSeq" id="WP_137435420.1">
    <property type="nucleotide sequence ID" value="NZ_JANRHC010000001.1"/>
</dbReference>
<evidence type="ECO:0000313" key="1">
    <source>
        <dbReference type="EMBL" id="TKV68009.1"/>
    </source>
</evidence>
<comment type="caution">
    <text evidence="1">The sequence shown here is derived from an EMBL/GenBank/DDBJ whole genome shotgun (WGS) entry which is preliminary data.</text>
</comment>
<protein>
    <submittedName>
        <fullName evidence="1">Uncharacterized protein</fullName>
    </submittedName>
</protein>